<dbReference type="InterPro" id="IPR050922">
    <property type="entry name" value="LytR/CpsA/Psr_CW_biosynth"/>
</dbReference>
<feature type="domain" description="Cell envelope-related transcriptional attenuator" evidence="4">
    <location>
        <begin position="160"/>
        <end position="315"/>
    </location>
</feature>
<accession>A0A0K8J5S6</accession>
<proteinExistence type="inferred from homology"/>
<dbReference type="Gene3D" id="3.40.630.190">
    <property type="entry name" value="LCP protein"/>
    <property type="match status" value="1"/>
</dbReference>
<reference evidence="6" key="1">
    <citation type="submission" date="2015-09" db="EMBL/GenBank/DDBJ databases">
        <authorList>
            <person name="Wibberg D."/>
        </authorList>
    </citation>
    <scope>NUCLEOTIDE SEQUENCE [LARGE SCALE GENOMIC DNA]</scope>
    <source>
        <strain evidence="6">SD1D</strain>
    </source>
</reference>
<dbReference type="PANTHER" id="PTHR33392:SF6">
    <property type="entry name" value="POLYISOPRENYL-TEICHOIC ACID--PEPTIDOGLYCAN TEICHOIC ACID TRANSFERASE TAGU"/>
    <property type="match status" value="1"/>
</dbReference>
<dbReference type="NCBIfam" id="TIGR00350">
    <property type="entry name" value="lytR_cpsA_psr"/>
    <property type="match status" value="1"/>
</dbReference>
<gene>
    <name evidence="5" type="ORF">SD1D_1274</name>
</gene>
<dbReference type="Pfam" id="PF03816">
    <property type="entry name" value="LytR_cpsA_psr"/>
    <property type="match status" value="1"/>
</dbReference>
<evidence type="ECO:0000256" key="1">
    <source>
        <dbReference type="ARBA" id="ARBA00006068"/>
    </source>
</evidence>
<feature type="region of interest" description="Disordered" evidence="2">
    <location>
        <begin position="106"/>
        <end position="132"/>
    </location>
</feature>
<dbReference type="Proteomes" id="UP000196053">
    <property type="component" value="Chromosome I"/>
</dbReference>
<evidence type="ECO:0000256" key="3">
    <source>
        <dbReference type="SAM" id="Phobius"/>
    </source>
</evidence>
<keyword evidence="3" id="KW-0812">Transmembrane</keyword>
<dbReference type="InterPro" id="IPR004474">
    <property type="entry name" value="LytR_CpsA_psr"/>
</dbReference>
<keyword evidence="6" id="KW-1185">Reference proteome</keyword>
<evidence type="ECO:0000313" key="6">
    <source>
        <dbReference type="Proteomes" id="UP000196053"/>
    </source>
</evidence>
<dbReference type="RefSeq" id="WP_058258159.1">
    <property type="nucleotide sequence ID" value="NZ_DUPS01000050.1"/>
</dbReference>
<dbReference type="EMBL" id="LN879430">
    <property type="protein sequence ID" value="CUH92820.1"/>
    <property type="molecule type" value="Genomic_DNA"/>
</dbReference>
<feature type="transmembrane region" description="Helical" evidence="3">
    <location>
        <begin position="61"/>
        <end position="81"/>
    </location>
</feature>
<dbReference type="PANTHER" id="PTHR33392">
    <property type="entry name" value="POLYISOPRENYL-TEICHOIC ACID--PEPTIDOGLYCAN TEICHOIC ACID TRANSFERASE TAGU"/>
    <property type="match status" value="1"/>
</dbReference>
<keyword evidence="3" id="KW-1133">Transmembrane helix</keyword>
<evidence type="ECO:0000259" key="4">
    <source>
        <dbReference type="Pfam" id="PF03816"/>
    </source>
</evidence>
<comment type="similarity">
    <text evidence="1">Belongs to the LytR/CpsA/Psr (LCP) family.</text>
</comment>
<protein>
    <recommendedName>
        <fullName evidence="4">Cell envelope-related transcriptional attenuator domain-containing protein</fullName>
    </recommendedName>
</protein>
<evidence type="ECO:0000313" key="5">
    <source>
        <dbReference type="EMBL" id="CUH92820.1"/>
    </source>
</evidence>
<dbReference type="KEGG" id="hsd:SD1D_1274"/>
<organism evidence="5 6">
    <name type="scientific">Herbinix luporum</name>
    <dbReference type="NCBI Taxonomy" id="1679721"/>
    <lineage>
        <taxon>Bacteria</taxon>
        <taxon>Bacillati</taxon>
        <taxon>Bacillota</taxon>
        <taxon>Clostridia</taxon>
        <taxon>Lachnospirales</taxon>
        <taxon>Lachnospiraceae</taxon>
        <taxon>Herbinix</taxon>
    </lineage>
</organism>
<dbReference type="AlphaFoldDB" id="A0A0K8J5S6"/>
<keyword evidence="3" id="KW-0472">Membrane</keyword>
<sequence length="413" mass="47285">MNILNDTEQLPVIPVDSTDLYNVELEYLEDELSNSLSEQVNEVLNKTDDNISPKVNNKMRILLITAVGLIAVLACLILLIVTESGRKVFYKAASNYIYDSVNKESNSMQESTENQNQTTDGEDTIENGIDNDNTDYKYRHESYVNNYLVIGIEEFGNAKNTDTMILVSINTKDRTIKLTSFLRDIYIESLGKKKLNAFYSEGGPEYLVNILESTFKIHIDGYASVNFESFEYIIDRLGGITIELGKEEAEYLNKKNYISNPIYRNVVPGINQLNGNQALGYCRIRKVKTLGGANDDYGRTLRQRRVLNAVFEKYKSQSIFKLLPIMKECLGYVNTNLEKGQIEKILETVIENKITTMNNFRIPVDGLFEAPKKYNGVKYPLVLDLEKNIMELYKFIYLDTDYEAEEALKKYNN</sequence>
<evidence type="ECO:0000256" key="2">
    <source>
        <dbReference type="SAM" id="MobiDB-lite"/>
    </source>
</evidence>
<dbReference type="OrthoDB" id="27330at2"/>
<name>A0A0K8J5S6_9FIRM</name>
<feature type="compositionally biased region" description="Polar residues" evidence="2">
    <location>
        <begin position="106"/>
        <end position="119"/>
    </location>
</feature>